<dbReference type="Pfam" id="PF01420">
    <property type="entry name" value="Methylase_S"/>
    <property type="match status" value="1"/>
</dbReference>
<evidence type="ECO:0000256" key="2">
    <source>
        <dbReference type="ARBA" id="ARBA00022747"/>
    </source>
</evidence>
<evidence type="ECO:0000259" key="4">
    <source>
        <dbReference type="Pfam" id="PF01420"/>
    </source>
</evidence>
<proteinExistence type="inferred from homology"/>
<organism evidence="5 6">
    <name type="scientific">Acetobacterium tundrae</name>
    <dbReference type="NCBI Taxonomy" id="132932"/>
    <lineage>
        <taxon>Bacteria</taxon>
        <taxon>Bacillati</taxon>
        <taxon>Bacillota</taxon>
        <taxon>Clostridia</taxon>
        <taxon>Eubacteriales</taxon>
        <taxon>Eubacteriaceae</taxon>
        <taxon>Acetobacterium</taxon>
    </lineage>
</organism>
<gene>
    <name evidence="5" type="ORF">GH807_13705</name>
</gene>
<keyword evidence="3" id="KW-0238">DNA-binding</keyword>
<reference evidence="5 6" key="1">
    <citation type="journal article" date="2020" name="mSystems">
        <title>Defining Genomic and Predicted Metabolic Features of the Acetobacterium Genus.</title>
        <authorList>
            <person name="Ross D.E."/>
            <person name="Marshall C.W."/>
            <person name="Gulliver D."/>
            <person name="May H.D."/>
            <person name="Norman R.S."/>
        </authorList>
    </citation>
    <scope>NUCLEOTIDE SEQUENCE [LARGE SCALE GENOMIC DNA]</scope>
    <source>
        <strain evidence="5 6">DSM 9173</strain>
    </source>
</reference>
<dbReference type="InterPro" id="IPR052021">
    <property type="entry name" value="Type-I_RS_S_subunit"/>
</dbReference>
<name>A0ABR6WNR4_9FIRM</name>
<dbReference type="InterPro" id="IPR000055">
    <property type="entry name" value="Restrct_endonuc_typeI_TRD"/>
</dbReference>
<dbReference type="SUPFAM" id="SSF116734">
    <property type="entry name" value="DNA methylase specificity domain"/>
    <property type="match status" value="2"/>
</dbReference>
<protein>
    <submittedName>
        <fullName evidence="5">Restriction endonuclease subunit S</fullName>
    </submittedName>
</protein>
<dbReference type="Proteomes" id="UP000653358">
    <property type="component" value="Unassembled WGS sequence"/>
</dbReference>
<dbReference type="EMBL" id="WJBB01000020">
    <property type="protein sequence ID" value="MBC3798095.1"/>
    <property type="molecule type" value="Genomic_DNA"/>
</dbReference>
<dbReference type="PANTHER" id="PTHR30408">
    <property type="entry name" value="TYPE-1 RESTRICTION ENZYME ECOKI SPECIFICITY PROTEIN"/>
    <property type="match status" value="1"/>
</dbReference>
<comment type="caution">
    <text evidence="5">The sequence shown here is derived from an EMBL/GenBank/DDBJ whole genome shotgun (WGS) entry which is preliminary data.</text>
</comment>
<keyword evidence="5" id="KW-0540">Nuclease</keyword>
<keyword evidence="5" id="KW-0378">Hydrolase</keyword>
<evidence type="ECO:0000256" key="3">
    <source>
        <dbReference type="ARBA" id="ARBA00023125"/>
    </source>
</evidence>
<evidence type="ECO:0000313" key="5">
    <source>
        <dbReference type="EMBL" id="MBC3798095.1"/>
    </source>
</evidence>
<comment type="similarity">
    <text evidence="1">Belongs to the type-I restriction system S methylase family.</text>
</comment>
<dbReference type="CDD" id="cd17267">
    <property type="entry name" value="RMtype1_S_EcoAO83I-TRD1-CR1_like"/>
    <property type="match status" value="1"/>
</dbReference>
<keyword evidence="2" id="KW-0680">Restriction system</keyword>
<sequence length="251" mass="28230">MFREKGEQKAVAHILSTLDEKIEVNNQINKTLEKMAQAIFKQWFVAFEFPNEEGELYQSSGGEMVKSELGLIPKGWKVGSLGDILTLNYGKSLPAKNRLEGNVKVYSSAGLTGLHNKALIYEPSIIVGRKGTIGTVYFSTVPAFCIDTAYYATQTDSKYPLILMYQFLKEIDLKQYNEDSAVPGLNRNTVYAIKIVIPSLEIQNSISVQILAIYNFIFENIKQNENLRAIRDLLLPKLMAGEIRIPLNEVN</sequence>
<accession>A0ABR6WNR4</accession>
<keyword evidence="5" id="KW-0255">Endonuclease</keyword>
<evidence type="ECO:0000313" key="6">
    <source>
        <dbReference type="Proteomes" id="UP000653358"/>
    </source>
</evidence>
<keyword evidence="6" id="KW-1185">Reference proteome</keyword>
<dbReference type="Gene3D" id="1.10.287.1120">
    <property type="entry name" value="Bipartite methylase S protein"/>
    <property type="match status" value="1"/>
</dbReference>
<dbReference type="InterPro" id="IPR044946">
    <property type="entry name" value="Restrct_endonuc_typeI_TRD_sf"/>
</dbReference>
<dbReference type="GO" id="GO:0004519">
    <property type="term" value="F:endonuclease activity"/>
    <property type="evidence" value="ECO:0007669"/>
    <property type="project" value="UniProtKB-KW"/>
</dbReference>
<evidence type="ECO:0000256" key="1">
    <source>
        <dbReference type="ARBA" id="ARBA00010923"/>
    </source>
</evidence>
<feature type="domain" description="Type I restriction modification DNA specificity" evidence="4">
    <location>
        <begin position="73"/>
        <end position="219"/>
    </location>
</feature>
<dbReference type="PANTHER" id="PTHR30408:SF13">
    <property type="entry name" value="TYPE I RESTRICTION ENZYME HINDI SPECIFICITY SUBUNIT"/>
    <property type="match status" value="1"/>
</dbReference>
<dbReference type="Gene3D" id="3.90.220.20">
    <property type="entry name" value="DNA methylase specificity domains"/>
    <property type="match status" value="1"/>
</dbReference>